<accession>A0AAV8ZGJ7</accession>
<sequence length="96" mass="10441">MLSKGPPGDHPLPVDHEAHGGVCVTGQCERDLIVDNATLKVGGVCDAVDRNCESSQIISNALSFSYMWELLVKPAGDAPTIKAEFSLRYKLDEKRQ</sequence>
<dbReference type="EMBL" id="JAPWTK010000002">
    <property type="protein sequence ID" value="KAJ8962547.1"/>
    <property type="molecule type" value="Genomic_DNA"/>
</dbReference>
<keyword evidence="2" id="KW-1185">Reference proteome</keyword>
<protein>
    <submittedName>
        <fullName evidence="1">Uncharacterized protein</fullName>
    </submittedName>
</protein>
<reference evidence="1" key="1">
    <citation type="journal article" date="2023" name="Insect Mol. Biol.">
        <title>Genome sequencing provides insights into the evolution of gene families encoding plant cell wall-degrading enzymes in longhorned beetles.</title>
        <authorList>
            <person name="Shin N.R."/>
            <person name="Okamura Y."/>
            <person name="Kirsch R."/>
            <person name="Pauchet Y."/>
        </authorList>
    </citation>
    <scope>NUCLEOTIDE SEQUENCE</scope>
    <source>
        <strain evidence="1">AMC_N1</strain>
    </source>
</reference>
<comment type="caution">
    <text evidence="1">The sequence shown here is derived from an EMBL/GenBank/DDBJ whole genome shotgun (WGS) entry which is preliminary data.</text>
</comment>
<organism evidence="1 2">
    <name type="scientific">Aromia moschata</name>
    <dbReference type="NCBI Taxonomy" id="1265417"/>
    <lineage>
        <taxon>Eukaryota</taxon>
        <taxon>Metazoa</taxon>
        <taxon>Ecdysozoa</taxon>
        <taxon>Arthropoda</taxon>
        <taxon>Hexapoda</taxon>
        <taxon>Insecta</taxon>
        <taxon>Pterygota</taxon>
        <taxon>Neoptera</taxon>
        <taxon>Endopterygota</taxon>
        <taxon>Coleoptera</taxon>
        <taxon>Polyphaga</taxon>
        <taxon>Cucujiformia</taxon>
        <taxon>Chrysomeloidea</taxon>
        <taxon>Cerambycidae</taxon>
        <taxon>Cerambycinae</taxon>
        <taxon>Callichromatini</taxon>
        <taxon>Aromia</taxon>
    </lineage>
</organism>
<evidence type="ECO:0000313" key="2">
    <source>
        <dbReference type="Proteomes" id="UP001162162"/>
    </source>
</evidence>
<name>A0AAV8ZGJ7_9CUCU</name>
<dbReference type="AlphaFoldDB" id="A0AAV8ZGJ7"/>
<gene>
    <name evidence="1" type="ORF">NQ318_000939</name>
</gene>
<evidence type="ECO:0000313" key="1">
    <source>
        <dbReference type="EMBL" id="KAJ8962547.1"/>
    </source>
</evidence>
<dbReference type="Proteomes" id="UP001162162">
    <property type="component" value="Unassembled WGS sequence"/>
</dbReference>
<proteinExistence type="predicted"/>